<keyword evidence="11" id="KW-1185">Reference proteome</keyword>
<dbReference type="SUPFAM" id="SSF52743">
    <property type="entry name" value="Subtilisin-like"/>
    <property type="match status" value="1"/>
</dbReference>
<keyword evidence="3 5" id="KW-0378">Hydrolase</keyword>
<dbReference type="SUPFAM" id="SSF49464">
    <property type="entry name" value="Carboxypeptidase regulatory domain-like"/>
    <property type="match status" value="3"/>
</dbReference>
<dbReference type="InterPro" id="IPR000209">
    <property type="entry name" value="Peptidase_S8/S53_dom"/>
</dbReference>
<dbReference type="Gene3D" id="2.120.10.80">
    <property type="entry name" value="Kelch-type beta propeller"/>
    <property type="match status" value="1"/>
</dbReference>
<comment type="caution">
    <text evidence="10">The sequence shown here is derived from an EMBL/GenBank/DDBJ whole genome shotgun (WGS) entry which is preliminary data.</text>
</comment>
<dbReference type="InterPro" id="IPR008969">
    <property type="entry name" value="CarboxyPept-like_regulatory"/>
</dbReference>
<evidence type="ECO:0000313" key="10">
    <source>
        <dbReference type="EMBL" id="TCO44448.1"/>
    </source>
</evidence>
<dbReference type="Pfam" id="PF00082">
    <property type="entry name" value="Peptidase_S8"/>
    <property type="match status" value="1"/>
</dbReference>
<dbReference type="Gene3D" id="2.60.40.1120">
    <property type="entry name" value="Carboxypeptidase-like, regulatory domain"/>
    <property type="match status" value="4"/>
</dbReference>
<dbReference type="InterPro" id="IPR011628">
    <property type="entry name" value="Cleaved_adhesin"/>
</dbReference>
<evidence type="ECO:0000256" key="4">
    <source>
        <dbReference type="ARBA" id="ARBA00022825"/>
    </source>
</evidence>
<evidence type="ECO:0000259" key="9">
    <source>
        <dbReference type="Pfam" id="PF07675"/>
    </source>
</evidence>
<evidence type="ECO:0000256" key="1">
    <source>
        <dbReference type="ARBA" id="ARBA00011073"/>
    </source>
</evidence>
<reference evidence="10 11" key="1">
    <citation type="journal article" date="2015" name="Stand. Genomic Sci.">
        <title>Genomic Encyclopedia of Bacterial and Archaeal Type Strains, Phase III: the genomes of soil and plant-associated and newly described type strains.</title>
        <authorList>
            <person name="Whitman W.B."/>
            <person name="Woyke T."/>
            <person name="Klenk H.P."/>
            <person name="Zhou Y."/>
            <person name="Lilburn T.G."/>
            <person name="Beck B.J."/>
            <person name="De Vos P."/>
            <person name="Vandamme P."/>
            <person name="Eisen J.A."/>
            <person name="Garrity G."/>
            <person name="Hugenholtz P."/>
            <person name="Kyrpides N.C."/>
        </authorList>
    </citation>
    <scope>NUCLEOTIDE SEQUENCE [LARGE SCALE GENOMIC DNA]</scope>
    <source>
        <strain evidence="10 11">VKM Ac-2541</strain>
    </source>
</reference>
<dbReference type="PANTHER" id="PTHR43806:SF67">
    <property type="entry name" value="EGF-LIKE DOMAIN-CONTAINING PROTEIN"/>
    <property type="match status" value="1"/>
</dbReference>
<dbReference type="InterPro" id="IPR036852">
    <property type="entry name" value="Peptidase_S8/S53_dom_sf"/>
</dbReference>
<evidence type="ECO:0000256" key="5">
    <source>
        <dbReference type="PROSITE-ProRule" id="PRU01240"/>
    </source>
</evidence>
<keyword evidence="4 5" id="KW-0720">Serine protease</keyword>
<dbReference type="Gene3D" id="3.40.50.200">
    <property type="entry name" value="Peptidase S8/S53 domain"/>
    <property type="match status" value="1"/>
</dbReference>
<dbReference type="Pfam" id="PF13620">
    <property type="entry name" value="CarboxypepD_reg"/>
    <property type="match status" value="1"/>
</dbReference>
<proteinExistence type="inferred from homology"/>
<feature type="domain" description="Peptidase S8/S53" evidence="8">
    <location>
        <begin position="200"/>
        <end position="482"/>
    </location>
</feature>
<evidence type="ECO:0000256" key="6">
    <source>
        <dbReference type="SAM" id="MobiDB-lite"/>
    </source>
</evidence>
<accession>A0A4R2IKP7</accession>
<dbReference type="Pfam" id="PF01344">
    <property type="entry name" value="Kelch_1"/>
    <property type="match status" value="2"/>
</dbReference>
<feature type="region of interest" description="Disordered" evidence="6">
    <location>
        <begin position="32"/>
        <end position="53"/>
    </location>
</feature>
<dbReference type="PROSITE" id="PS51892">
    <property type="entry name" value="SUBTILASE"/>
    <property type="match status" value="1"/>
</dbReference>
<evidence type="ECO:0000259" key="8">
    <source>
        <dbReference type="Pfam" id="PF00082"/>
    </source>
</evidence>
<keyword evidence="2 5" id="KW-0645">Protease</keyword>
<dbReference type="InterPro" id="IPR015915">
    <property type="entry name" value="Kelch-typ_b-propeller"/>
</dbReference>
<dbReference type="GO" id="GO:0005975">
    <property type="term" value="P:carbohydrate metabolic process"/>
    <property type="evidence" value="ECO:0007669"/>
    <property type="project" value="UniProtKB-ARBA"/>
</dbReference>
<name>A0A4R2IKP7_9ACTN</name>
<feature type="active site" description="Charge relay system" evidence="5">
    <location>
        <position position="209"/>
    </location>
</feature>
<feature type="active site" description="Charge relay system" evidence="5">
    <location>
        <position position="427"/>
    </location>
</feature>
<dbReference type="PANTHER" id="PTHR43806">
    <property type="entry name" value="PEPTIDASE S8"/>
    <property type="match status" value="1"/>
</dbReference>
<dbReference type="OrthoDB" id="9813435at2"/>
<dbReference type="GO" id="GO:0006508">
    <property type="term" value="P:proteolysis"/>
    <property type="evidence" value="ECO:0007669"/>
    <property type="project" value="UniProtKB-KW"/>
</dbReference>
<evidence type="ECO:0000256" key="3">
    <source>
        <dbReference type="ARBA" id="ARBA00022801"/>
    </source>
</evidence>
<dbReference type="PRINTS" id="PR00723">
    <property type="entry name" value="SUBTILISIN"/>
</dbReference>
<dbReference type="Gene3D" id="2.60.40.10">
    <property type="entry name" value="Immunoglobulins"/>
    <property type="match status" value="1"/>
</dbReference>
<dbReference type="SMART" id="SM00612">
    <property type="entry name" value="Kelch"/>
    <property type="match status" value="5"/>
</dbReference>
<feature type="active site" description="Charge relay system" evidence="5">
    <location>
        <position position="255"/>
    </location>
</feature>
<sequence length="1476" mass="151332">MSHQPRRGLARSLVGALATVAVVATGLAAAGQAQAVPNSGPPTKPEATPSPAEKIKPELKAKLAGAEAKEATDYWVRFTDKADLTAASKITDWNERGTAVAAALKKAAAESQAKVRAELDAQHVQYKAFWGTNAIRVTSGTLELAESLAGHAEVEGLYNPTAVEVPKITPGENEHEINALEWGIANINADDVWSQYGDKGAGIVIANIDTGAQYDHPALVKQYRGNNGDGTFNHNYNWFDAAGTSPSAPADGNGHGTHTMGTMVGDDGAGNQIGVAPAVKWIAANGCCPSDAALIESGQWMLEPTDLNGQNPDASKRPNIINNSWGSTQPSNDPFMEDITLAWTASGIFGAFANGNSGTLGCQSSGSPGSLTSNYSAGAYDINNNIASFSGRGVGQNGTIKPNISAPGVNVRSSLPGNTYGSFNGTSMATPHLAGAVALLWAASPVLKGDVNATRALLDGAAVDKADSQCGGTAADNNVYGEGRLDALALLNAAPIGDTGTLAGKVTAATGGAALAGASVTVKTAGQPDRVLTTSSTGTFSSVLPAGSYDLTVASFGYKTQTATAVITTGATTTKNFALVCAPQVNIGGTITDGSGHGWPLYAKVTVEGPGGVFDYTTPANGRYSLKVPSGAAYSLKIESQYPGYQTVSQPITVGSSNLTKNVAVPVRTDACTTAPGYKWGSDGVFETFDGTAAPNGWTVVDNKGNGQVWKFTDDGNRGNLTGGSGGFAVVDSDRYGGGGSQDTSLVSPVVDLSAVTAPVIRFNQEYNYLGGEKADVDLSIDGGTTWTNVLTQSVDIRGLKEIAIPQAAGKSAVQVRFHYYNASYEWWWEVDSVLIGSQVTCEPVGGGIVVGNVKDANTNGFVNGAVVTRDSKPAETATTVATPEDTGLNDGFYWLYSSDSDAQGFTAKAGNYKSSSQSVNVEADWVTPADYTLTAGRLAITPGSVSGTVQLPTGKVTKSFTVTNTGGEPVDVKFGERDGGFVLENADGSKTSKKQLLSSTGAPLQRLEVTTSFANKLSGKMAGTKPAAAPAAAPWADIADYPSTVMDNRVVNLEGKVYSIAGGNGSASTANSYVYDPATLAWTAIAPLPGARNAVTVGAVGGKIIASSGWGASGPAGDTWSYDPASNAWTAVAANPAPRAAAGQAVLDGKLYAVGGCTTSSCLPMSNSVVRYDPAANSWETLPNYPKSVAFASCGAIEGKLYCAGGNDGAASLKSAYVYDPGANAWSAIADAPADHWAASYAVAGGKLLIVGGVQAGAVTNAGFSYDPAAETWAALPNANLPRYRGGAACGFYKVGGSSGGFTATADSEALPGLEECAESSADVSWLSIDKTEATLAPGASTTVKVTLKANVDQPGTYSGSVTIGENTPYTVPAVGVTMNVTPPSTWSKLQGTVTGISSAGAEAALPGATVQVDSWAQSYTFITDKDGNYAYWLDIRNNPLTLIAAKDGYKPQTRSTELLPDEPVIEDFALKAVK</sequence>
<keyword evidence="7" id="KW-0732">Signal</keyword>
<feature type="chain" id="PRO_5020832033" evidence="7">
    <location>
        <begin position="36"/>
        <end position="1476"/>
    </location>
</feature>
<dbReference type="GO" id="GO:0004252">
    <property type="term" value="F:serine-type endopeptidase activity"/>
    <property type="evidence" value="ECO:0007669"/>
    <property type="project" value="UniProtKB-UniRule"/>
</dbReference>
<dbReference type="InterPro" id="IPR050131">
    <property type="entry name" value="Peptidase_S8_subtilisin-like"/>
</dbReference>
<comment type="similarity">
    <text evidence="1 5">Belongs to the peptidase S8 family.</text>
</comment>
<dbReference type="EMBL" id="SLWR01000010">
    <property type="protein sequence ID" value="TCO44448.1"/>
    <property type="molecule type" value="Genomic_DNA"/>
</dbReference>
<dbReference type="Proteomes" id="UP000295573">
    <property type="component" value="Unassembled WGS sequence"/>
</dbReference>
<dbReference type="InterPro" id="IPR013783">
    <property type="entry name" value="Ig-like_fold"/>
</dbReference>
<organism evidence="10 11">
    <name type="scientific">Kribbella antiqua</name>
    <dbReference type="NCBI Taxonomy" id="2512217"/>
    <lineage>
        <taxon>Bacteria</taxon>
        <taxon>Bacillati</taxon>
        <taxon>Actinomycetota</taxon>
        <taxon>Actinomycetes</taxon>
        <taxon>Propionibacteriales</taxon>
        <taxon>Kribbellaceae</taxon>
        <taxon>Kribbella</taxon>
    </lineage>
</organism>
<feature type="domain" description="Cleaved adhesin" evidence="9">
    <location>
        <begin position="685"/>
        <end position="758"/>
    </location>
</feature>
<feature type="signal peptide" evidence="7">
    <location>
        <begin position="1"/>
        <end position="35"/>
    </location>
</feature>
<gene>
    <name evidence="10" type="ORF">EV646_110162</name>
</gene>
<dbReference type="Gene3D" id="2.60.120.200">
    <property type="match status" value="1"/>
</dbReference>
<dbReference type="InterPro" id="IPR006652">
    <property type="entry name" value="Kelch_1"/>
</dbReference>
<evidence type="ECO:0000256" key="7">
    <source>
        <dbReference type="SAM" id="SignalP"/>
    </source>
</evidence>
<evidence type="ECO:0000313" key="11">
    <source>
        <dbReference type="Proteomes" id="UP000295573"/>
    </source>
</evidence>
<protein>
    <submittedName>
        <fullName evidence="10">Subtilisin family serine protease</fullName>
    </submittedName>
</protein>
<evidence type="ECO:0000256" key="2">
    <source>
        <dbReference type="ARBA" id="ARBA00022670"/>
    </source>
</evidence>
<dbReference type="InterPro" id="IPR015500">
    <property type="entry name" value="Peptidase_S8_subtilisin-rel"/>
</dbReference>
<dbReference type="SUPFAM" id="SSF117281">
    <property type="entry name" value="Kelch motif"/>
    <property type="match status" value="1"/>
</dbReference>
<dbReference type="Pfam" id="PF07675">
    <property type="entry name" value="Cleaved_Adhesin"/>
    <property type="match status" value="1"/>
</dbReference>